<name>A0ABV4NRB2_9GAMM</name>
<evidence type="ECO:0008006" key="3">
    <source>
        <dbReference type="Google" id="ProtNLM"/>
    </source>
</evidence>
<accession>A0ABV4NRB2</accession>
<dbReference type="Proteomes" id="UP001569414">
    <property type="component" value="Unassembled WGS sequence"/>
</dbReference>
<organism evidence="1 2">
    <name type="scientific">Microbulbifer echini</name>
    <dbReference type="NCBI Taxonomy" id="1529067"/>
    <lineage>
        <taxon>Bacteria</taxon>
        <taxon>Pseudomonadati</taxon>
        <taxon>Pseudomonadota</taxon>
        <taxon>Gammaproteobacteria</taxon>
        <taxon>Cellvibrionales</taxon>
        <taxon>Microbulbiferaceae</taxon>
        <taxon>Microbulbifer</taxon>
    </lineage>
</organism>
<evidence type="ECO:0000313" key="2">
    <source>
        <dbReference type="Proteomes" id="UP001569414"/>
    </source>
</evidence>
<reference evidence="1 2" key="1">
    <citation type="submission" date="2024-08" db="EMBL/GenBank/DDBJ databases">
        <authorList>
            <person name="Ishaq N."/>
        </authorList>
    </citation>
    <scope>NUCLEOTIDE SEQUENCE [LARGE SCALE GENOMIC DNA]</scope>
    <source>
        <strain evidence="1 2">JCM 30400</strain>
    </source>
</reference>
<proteinExistence type="predicted"/>
<dbReference type="RefSeq" id="WP_299581809.1">
    <property type="nucleotide sequence ID" value="NZ_JBGMEL010000012.1"/>
</dbReference>
<gene>
    <name evidence="1" type="ORF">ACCI51_13010</name>
</gene>
<keyword evidence="2" id="KW-1185">Reference proteome</keyword>
<dbReference type="EMBL" id="JBGMEL010000012">
    <property type="protein sequence ID" value="MFA0791471.1"/>
    <property type="molecule type" value="Genomic_DNA"/>
</dbReference>
<protein>
    <recommendedName>
        <fullName evidence="3">DUF2383 domain-containing protein</fullName>
    </recommendedName>
</protein>
<evidence type="ECO:0000313" key="1">
    <source>
        <dbReference type="EMBL" id="MFA0791471.1"/>
    </source>
</evidence>
<comment type="caution">
    <text evidence="1">The sequence shown here is derived from an EMBL/GenBank/DDBJ whole genome shotgun (WGS) entry which is preliminary data.</text>
</comment>
<sequence length="174" mass="20525">MAAKYTTCFSAQLHLLGTKGQNMKTFKQAFEIIRDAKKFHLDMADLYEDLHDESEDYRTQLLLQHMLEHERRMARNLSNYGEIVRQKVMGTWLQYTHEESADDFIRKLSLSNPPTIKEINKLGREVDRYFSSLYEAVYGAIESMEVKEVFEDLKQIQDKERITLSMATNSLWDM</sequence>